<reference evidence="4" key="1">
    <citation type="submission" date="2020-05" db="EMBL/GenBank/DDBJ databases">
        <title>Phylogenomic resolution of chytrid fungi.</title>
        <authorList>
            <person name="Stajich J.E."/>
            <person name="Amses K."/>
            <person name="Simmons R."/>
            <person name="Seto K."/>
            <person name="Myers J."/>
            <person name="Bonds A."/>
            <person name="Quandt C.A."/>
            <person name="Barry K."/>
            <person name="Liu P."/>
            <person name="Grigoriev I."/>
            <person name="Longcore J.E."/>
            <person name="James T.Y."/>
        </authorList>
    </citation>
    <scope>NUCLEOTIDE SEQUENCE</scope>
    <source>
        <strain evidence="4">JEL0318</strain>
    </source>
</reference>
<evidence type="ECO:0000313" key="4">
    <source>
        <dbReference type="EMBL" id="KAJ3045456.1"/>
    </source>
</evidence>
<sequence length="515" mass="56445">MGCADGPHSFKVTYNASTRTITESRPQSQSTTSTLSPGDTFFAYLARIVQSHNQGHQIRTVTVEGNDVVLPFGFKGGLVGYFGYEMKGESLGAKFQHESAGNTPDAAFMFVDRFVVFDHIEGGVWAVAIEWDGEEGRTKEWFEGIGQVVRDGGCREGDPKVNVVRSVSDMPELGKADEKRRKFSYRHPRATYLSNIAKTQTKINDGESYEICLTTQLRCSLPSSAPDAFTFYTHLRKTNPAPYSAYLAFSSTLHIASSSPERFMKVDADGMMDMKPIKGTVARGATPEEDERRRGALGGNEKDRAENLMIVDLIRNDLNTISRPNTVHVPKLMAVESYATVHQLVSTIRGHLRPELTAIDAIMRSFPPGSMTGAPKLRTVEIMEELEGAPRGVYSGVLGWIGIDGAAEMSVVIRTAVFDGKGVSVGAGGAIIALSNDVEEWKEVETKLGSCLPSLTAVYAADGPDPEPSTVDRFEADGQKPDPSTVDHFKTNKNMHRSCGWTTIWRSLKKQWEAS</sequence>
<evidence type="ECO:0000256" key="1">
    <source>
        <dbReference type="SAM" id="MobiDB-lite"/>
    </source>
</evidence>
<dbReference type="AlphaFoldDB" id="A0AAD5X0Y0"/>
<gene>
    <name evidence="4" type="ORF">HK097_001196</name>
</gene>
<evidence type="ECO:0000259" key="2">
    <source>
        <dbReference type="Pfam" id="PF00425"/>
    </source>
</evidence>
<comment type="caution">
    <text evidence="4">The sequence shown here is derived from an EMBL/GenBank/DDBJ whole genome shotgun (WGS) entry which is preliminary data.</text>
</comment>
<dbReference type="PANTHER" id="PTHR11236:SF18">
    <property type="entry name" value="AMINODEOXYCHORISMATE SYNTHASE"/>
    <property type="match status" value="1"/>
</dbReference>
<dbReference type="GO" id="GO:0008153">
    <property type="term" value="P:4-aminobenzoate biosynthetic process"/>
    <property type="evidence" value="ECO:0007669"/>
    <property type="project" value="TreeGrafter"/>
</dbReference>
<dbReference type="Pfam" id="PF04715">
    <property type="entry name" value="Anth_synt_I_N"/>
    <property type="match status" value="1"/>
</dbReference>
<dbReference type="GO" id="GO:0005737">
    <property type="term" value="C:cytoplasm"/>
    <property type="evidence" value="ECO:0007669"/>
    <property type="project" value="TreeGrafter"/>
</dbReference>
<dbReference type="SUPFAM" id="SSF56322">
    <property type="entry name" value="ADC synthase"/>
    <property type="match status" value="1"/>
</dbReference>
<dbReference type="EMBL" id="JADGJD010001229">
    <property type="protein sequence ID" value="KAJ3045456.1"/>
    <property type="molecule type" value="Genomic_DNA"/>
</dbReference>
<feature type="domain" description="Anthranilate synthase component I N-terminal" evidence="3">
    <location>
        <begin position="27"/>
        <end position="121"/>
    </location>
</feature>
<dbReference type="Gene3D" id="3.60.120.10">
    <property type="entry name" value="Anthranilate synthase"/>
    <property type="match status" value="1"/>
</dbReference>
<proteinExistence type="predicted"/>
<dbReference type="PRINTS" id="PR00095">
    <property type="entry name" value="ANTSNTHASEI"/>
</dbReference>
<feature type="compositionally biased region" description="Basic and acidic residues" evidence="1">
    <location>
        <begin position="290"/>
        <end position="301"/>
    </location>
</feature>
<dbReference type="Pfam" id="PF00425">
    <property type="entry name" value="Chorismate_bind"/>
    <property type="match status" value="1"/>
</dbReference>
<dbReference type="GO" id="GO:0046820">
    <property type="term" value="F:4-amino-4-deoxychorismate synthase activity"/>
    <property type="evidence" value="ECO:0007669"/>
    <property type="project" value="TreeGrafter"/>
</dbReference>
<feature type="region of interest" description="Disordered" evidence="1">
    <location>
        <begin position="281"/>
        <end position="301"/>
    </location>
</feature>
<dbReference type="InterPro" id="IPR015890">
    <property type="entry name" value="Chorismate_C"/>
</dbReference>
<accession>A0AAD5X0Y0</accession>
<dbReference type="InterPro" id="IPR006805">
    <property type="entry name" value="Anth_synth_I_N"/>
</dbReference>
<dbReference type="InterPro" id="IPR005801">
    <property type="entry name" value="ADC_synthase"/>
</dbReference>
<keyword evidence="5" id="KW-1185">Reference proteome</keyword>
<dbReference type="PANTHER" id="PTHR11236">
    <property type="entry name" value="AMINOBENZOATE/ANTHRANILATE SYNTHASE"/>
    <property type="match status" value="1"/>
</dbReference>
<protein>
    <recommendedName>
        <fullName evidence="6">Aminodeoxychorismate synthase</fullName>
    </recommendedName>
</protein>
<evidence type="ECO:0000313" key="5">
    <source>
        <dbReference type="Proteomes" id="UP001212841"/>
    </source>
</evidence>
<evidence type="ECO:0008006" key="6">
    <source>
        <dbReference type="Google" id="ProtNLM"/>
    </source>
</evidence>
<name>A0AAD5X0Y0_9FUNG</name>
<dbReference type="InterPro" id="IPR019999">
    <property type="entry name" value="Anth_synth_I-like"/>
</dbReference>
<evidence type="ECO:0000259" key="3">
    <source>
        <dbReference type="Pfam" id="PF04715"/>
    </source>
</evidence>
<dbReference type="GO" id="GO:0000162">
    <property type="term" value="P:L-tryptophan biosynthetic process"/>
    <property type="evidence" value="ECO:0007669"/>
    <property type="project" value="TreeGrafter"/>
</dbReference>
<dbReference type="Proteomes" id="UP001212841">
    <property type="component" value="Unassembled WGS sequence"/>
</dbReference>
<feature type="domain" description="Chorismate-utilising enzyme C-terminal" evidence="2">
    <location>
        <begin position="190"/>
        <end position="447"/>
    </location>
</feature>
<organism evidence="4 5">
    <name type="scientific">Rhizophlyctis rosea</name>
    <dbReference type="NCBI Taxonomy" id="64517"/>
    <lineage>
        <taxon>Eukaryota</taxon>
        <taxon>Fungi</taxon>
        <taxon>Fungi incertae sedis</taxon>
        <taxon>Chytridiomycota</taxon>
        <taxon>Chytridiomycota incertae sedis</taxon>
        <taxon>Chytridiomycetes</taxon>
        <taxon>Rhizophlyctidales</taxon>
        <taxon>Rhizophlyctidaceae</taxon>
        <taxon>Rhizophlyctis</taxon>
    </lineage>
</organism>